<gene>
    <name evidence="8" type="ORF">AAH949_03820</name>
</gene>
<dbReference type="CDD" id="cd02440">
    <property type="entry name" value="AdoMet_MTases"/>
    <property type="match status" value="1"/>
</dbReference>
<dbReference type="InterPro" id="IPR002052">
    <property type="entry name" value="DNA_methylase_N6_adenine_CS"/>
</dbReference>
<keyword evidence="3 8" id="KW-0808">Transferase</keyword>
<evidence type="ECO:0000259" key="7">
    <source>
        <dbReference type="Pfam" id="PF17827"/>
    </source>
</evidence>
<dbReference type="GO" id="GO:0032259">
    <property type="term" value="P:methylation"/>
    <property type="evidence" value="ECO:0007669"/>
    <property type="project" value="UniProtKB-KW"/>
</dbReference>
<keyword evidence="4" id="KW-0949">S-adenosyl-L-methionine</keyword>
<dbReference type="Pfam" id="PF17827">
    <property type="entry name" value="PrmC_N"/>
    <property type="match status" value="1"/>
</dbReference>
<proteinExistence type="predicted"/>
<evidence type="ECO:0000256" key="2">
    <source>
        <dbReference type="ARBA" id="ARBA00022603"/>
    </source>
</evidence>
<dbReference type="GO" id="GO:0102559">
    <property type="term" value="F:peptide chain release factor N(5)-glutamine methyltransferase activity"/>
    <property type="evidence" value="ECO:0007669"/>
    <property type="project" value="UniProtKB-EC"/>
</dbReference>
<evidence type="ECO:0000256" key="5">
    <source>
        <dbReference type="ARBA" id="ARBA00048391"/>
    </source>
</evidence>
<dbReference type="PANTHER" id="PTHR18895">
    <property type="entry name" value="HEMK METHYLTRANSFERASE"/>
    <property type="match status" value="1"/>
</dbReference>
<dbReference type="Gene3D" id="1.10.8.10">
    <property type="entry name" value="DNA helicase RuvA subunit, C-terminal domain"/>
    <property type="match status" value="1"/>
</dbReference>
<dbReference type="InterPro" id="IPR050320">
    <property type="entry name" value="N5-glutamine_MTase"/>
</dbReference>
<keyword evidence="2 8" id="KW-0489">Methyltransferase</keyword>
<organism evidence="8">
    <name type="scientific">Campylobacter sp. CCS1377</name>
    <dbReference type="NCBI Taxonomy" id="3158229"/>
    <lineage>
        <taxon>Bacteria</taxon>
        <taxon>Pseudomonadati</taxon>
        <taxon>Campylobacterota</taxon>
        <taxon>Epsilonproteobacteria</taxon>
        <taxon>Campylobacterales</taxon>
        <taxon>Campylobacteraceae</taxon>
        <taxon>Campylobacter</taxon>
    </lineage>
</organism>
<evidence type="ECO:0000256" key="4">
    <source>
        <dbReference type="ARBA" id="ARBA00022691"/>
    </source>
</evidence>
<dbReference type="InterPro" id="IPR040758">
    <property type="entry name" value="PrmC_N"/>
</dbReference>
<feature type="domain" description="Release factor glutamine methyltransferase N-terminal" evidence="7">
    <location>
        <begin position="7"/>
        <end position="65"/>
    </location>
</feature>
<sequence length="263" mass="30735">MTIKQALILAKDTLLEHKNEALFILCEHLQKDRAWLFLNENLEFDEKPYFKLIKRFQNGEPFEYIFKKANFWGLEFYIEKGVLIPRYDSEILLTHLISTYQKHSYKNILEIGFGSGILSIVLAKTLHLKIQACDINPLALQIAKKNAKIHKVDHLIDFTLCDFKDLKGNFDLIFSNPPYIKNDYKLDIWVQNEPKEALFGGVKGYEILEQIIHFSSRTKAKTLACEFGYDQKEILSQLLQDKFSHISFFQDEQGFDRAFIASK</sequence>
<dbReference type="EC" id="2.1.1.297" evidence="1"/>
<dbReference type="InterPro" id="IPR004556">
    <property type="entry name" value="HemK-like"/>
</dbReference>
<dbReference type="Gene3D" id="3.40.50.150">
    <property type="entry name" value="Vaccinia Virus protein VP39"/>
    <property type="match status" value="1"/>
</dbReference>
<evidence type="ECO:0000313" key="8">
    <source>
        <dbReference type="EMBL" id="XBJ29970.1"/>
    </source>
</evidence>
<dbReference type="AlphaFoldDB" id="A0AAU7E8W8"/>
<dbReference type="SUPFAM" id="SSF53335">
    <property type="entry name" value="S-adenosyl-L-methionine-dependent methyltransferases"/>
    <property type="match status" value="1"/>
</dbReference>
<dbReference type="GO" id="GO:0003676">
    <property type="term" value="F:nucleic acid binding"/>
    <property type="evidence" value="ECO:0007669"/>
    <property type="project" value="InterPro"/>
</dbReference>
<dbReference type="InterPro" id="IPR029063">
    <property type="entry name" value="SAM-dependent_MTases_sf"/>
</dbReference>
<accession>A0AAU7E8W8</accession>
<dbReference type="InterPro" id="IPR007848">
    <property type="entry name" value="Small_mtfrase_dom"/>
</dbReference>
<comment type="catalytic activity">
    <reaction evidence="5">
        <text>L-glutaminyl-[peptide chain release factor] + S-adenosyl-L-methionine = N(5)-methyl-L-glutaminyl-[peptide chain release factor] + S-adenosyl-L-homocysteine + H(+)</text>
        <dbReference type="Rhea" id="RHEA:42896"/>
        <dbReference type="Rhea" id="RHEA-COMP:10271"/>
        <dbReference type="Rhea" id="RHEA-COMP:10272"/>
        <dbReference type="ChEBI" id="CHEBI:15378"/>
        <dbReference type="ChEBI" id="CHEBI:30011"/>
        <dbReference type="ChEBI" id="CHEBI:57856"/>
        <dbReference type="ChEBI" id="CHEBI:59789"/>
        <dbReference type="ChEBI" id="CHEBI:61891"/>
        <dbReference type="EC" id="2.1.1.297"/>
    </reaction>
</comment>
<dbReference type="PANTHER" id="PTHR18895:SF74">
    <property type="entry name" value="MTRF1L RELEASE FACTOR GLUTAMINE METHYLTRANSFERASE"/>
    <property type="match status" value="1"/>
</dbReference>
<feature type="domain" description="Methyltransferase small" evidence="6">
    <location>
        <begin position="90"/>
        <end position="182"/>
    </location>
</feature>
<protein>
    <recommendedName>
        <fullName evidence="1">peptide chain release factor N(5)-glutamine methyltransferase</fullName>
        <ecNumber evidence="1">2.1.1.297</ecNumber>
    </recommendedName>
</protein>
<dbReference type="NCBIfam" id="TIGR00536">
    <property type="entry name" value="hemK_fam"/>
    <property type="match status" value="1"/>
</dbReference>
<evidence type="ECO:0000256" key="1">
    <source>
        <dbReference type="ARBA" id="ARBA00012771"/>
    </source>
</evidence>
<evidence type="ECO:0000256" key="3">
    <source>
        <dbReference type="ARBA" id="ARBA00022679"/>
    </source>
</evidence>
<evidence type="ECO:0000259" key="6">
    <source>
        <dbReference type="Pfam" id="PF05175"/>
    </source>
</evidence>
<dbReference type="EMBL" id="CP155620">
    <property type="protein sequence ID" value="XBJ29970.1"/>
    <property type="molecule type" value="Genomic_DNA"/>
</dbReference>
<dbReference type="RefSeq" id="WP_348519029.1">
    <property type="nucleotide sequence ID" value="NZ_CP155620.1"/>
</dbReference>
<reference evidence="8" key="1">
    <citation type="submission" date="2024-05" db="EMBL/GenBank/DDBJ databases">
        <title>Campylobacter coli isolated from environmental waters in Slovenia.</title>
        <authorList>
            <person name="Zautner A.E."/>
            <person name="Bunk B."/>
            <person name="Riedel T."/>
            <person name="Sproeer C."/>
        </authorList>
    </citation>
    <scope>NUCLEOTIDE SEQUENCE</scope>
    <source>
        <strain evidence="8">CCS1377</strain>
    </source>
</reference>
<dbReference type="PROSITE" id="PS00092">
    <property type="entry name" value="N6_MTASE"/>
    <property type="match status" value="1"/>
</dbReference>
<name>A0AAU7E8W8_9BACT</name>
<dbReference type="Pfam" id="PF05175">
    <property type="entry name" value="MTS"/>
    <property type="match status" value="1"/>
</dbReference>